<dbReference type="Proteomes" id="UP000681720">
    <property type="component" value="Unassembled WGS sequence"/>
</dbReference>
<evidence type="ECO:0000313" key="3">
    <source>
        <dbReference type="Proteomes" id="UP000681720"/>
    </source>
</evidence>
<dbReference type="Proteomes" id="UP000681967">
    <property type="component" value="Unassembled WGS sequence"/>
</dbReference>
<organism evidence="2 3">
    <name type="scientific">Rotaria magnacalcarata</name>
    <dbReference type="NCBI Taxonomy" id="392030"/>
    <lineage>
        <taxon>Eukaryota</taxon>
        <taxon>Metazoa</taxon>
        <taxon>Spiralia</taxon>
        <taxon>Gnathifera</taxon>
        <taxon>Rotifera</taxon>
        <taxon>Eurotatoria</taxon>
        <taxon>Bdelloidea</taxon>
        <taxon>Philodinida</taxon>
        <taxon>Philodinidae</taxon>
        <taxon>Rotaria</taxon>
    </lineage>
</organism>
<sequence>MKKKPDFNSILTYSIYLPKLHSLTVSPIDNIQNPSFYEDTQSSIENLIIDNPFPYESLNELLSCLPKLCRLSINYLMGPNYYGIVSITAKKVIGTFLNSIEILHISTYEDATYSHAEQWKQLISSSMSNLRSFGIQNHYSEPTASFWYICISSQFRSKF</sequence>
<reference evidence="2" key="1">
    <citation type="submission" date="2021-02" db="EMBL/GenBank/DDBJ databases">
        <authorList>
            <person name="Nowell W R."/>
        </authorList>
    </citation>
    <scope>NUCLEOTIDE SEQUENCE</scope>
</reference>
<comment type="caution">
    <text evidence="2">The sequence shown here is derived from an EMBL/GenBank/DDBJ whole genome shotgun (WGS) entry which is preliminary data.</text>
</comment>
<dbReference type="EMBL" id="CAJOBH010003714">
    <property type="protein sequence ID" value="CAF3963234.1"/>
    <property type="molecule type" value="Genomic_DNA"/>
</dbReference>
<proteinExistence type="predicted"/>
<evidence type="ECO:0000313" key="2">
    <source>
        <dbReference type="EMBL" id="CAF3976759.1"/>
    </source>
</evidence>
<name>A0A8S2MWN1_9BILA</name>
<protein>
    <submittedName>
        <fullName evidence="2">Uncharacterized protein</fullName>
    </submittedName>
</protein>
<gene>
    <name evidence="1" type="ORF">BYL167_LOCUS11662</name>
    <name evidence="2" type="ORF">GIL414_LOCUS10452</name>
</gene>
<dbReference type="EMBL" id="CAJOBJ010003750">
    <property type="protein sequence ID" value="CAF3976759.1"/>
    <property type="molecule type" value="Genomic_DNA"/>
</dbReference>
<accession>A0A8S2MWN1</accession>
<dbReference type="AlphaFoldDB" id="A0A8S2MWN1"/>
<evidence type="ECO:0000313" key="1">
    <source>
        <dbReference type="EMBL" id="CAF3963234.1"/>
    </source>
</evidence>